<feature type="compositionally biased region" description="Low complexity" evidence="1">
    <location>
        <begin position="157"/>
        <end position="202"/>
    </location>
</feature>
<feature type="compositionally biased region" description="Low complexity" evidence="1">
    <location>
        <begin position="89"/>
        <end position="102"/>
    </location>
</feature>
<evidence type="ECO:0000256" key="1">
    <source>
        <dbReference type="SAM" id="MobiDB-lite"/>
    </source>
</evidence>
<feature type="region of interest" description="Disordered" evidence="1">
    <location>
        <begin position="81"/>
        <end position="211"/>
    </location>
</feature>
<dbReference type="AlphaFoldDB" id="A0A0G4E4M1"/>
<evidence type="ECO:0000313" key="2">
    <source>
        <dbReference type="EMBL" id="CEK42185.1"/>
    </source>
</evidence>
<protein>
    <submittedName>
        <fullName evidence="2">Uncharacterized protein</fullName>
    </submittedName>
</protein>
<accession>A0A0G4E4M1</accession>
<proteinExistence type="predicted"/>
<dbReference type="EMBL" id="LN713926">
    <property type="protein sequence ID" value="CEK42185.1"/>
    <property type="molecule type" value="Genomic_DNA"/>
</dbReference>
<feature type="compositionally biased region" description="Low complexity" evidence="1">
    <location>
        <begin position="113"/>
        <end position="129"/>
    </location>
</feature>
<organism evidence="2">
    <name type="scientific">Pseudomonas fluorescens (strain SBW25)</name>
    <dbReference type="NCBI Taxonomy" id="216595"/>
    <lineage>
        <taxon>Bacteria</taxon>
        <taxon>Pseudomonadati</taxon>
        <taxon>Pseudomonadota</taxon>
        <taxon>Gammaproteobacteria</taxon>
        <taxon>Pseudomonadales</taxon>
        <taxon>Pseudomonadaceae</taxon>
        <taxon>Pseudomonas</taxon>
    </lineage>
</organism>
<keyword evidence="2" id="KW-0614">Plasmid</keyword>
<geneLocation type="plasmid" evidence="2">
    <name>pQBR57</name>
</geneLocation>
<sequence>MAGTQNTPNITLPQRSITITGPMTARLFQASVRVSRIDLRATQVALAHPSVRDPSNRAIKQFEAALARFESEMTVVEKDLDNAGRTAPPRRNSQQNQNPQSRKPVREGRAEAAADASGGAGGATIAKSATQSGGNQKQAAPGQGKGPRSRNKNRGNAAPAASATKQPAQQSEVAPTAATAQPVVVTAAPAPAPVQPQSTPQADVPADIQAL</sequence>
<dbReference type="RefSeq" id="WP_192963375.1">
    <property type="nucleotide sequence ID" value="NZ_LN713926.1"/>
</dbReference>
<gene>
    <name evidence="2" type="ORF">PQBR57_0232</name>
</gene>
<name>A0A0G4E4M1_PSEFS</name>
<reference evidence="2" key="1">
    <citation type="submission" date="2014-12" db="EMBL/GenBank/DDBJ databases">
        <authorList>
            <person name="Hall J."/>
        </authorList>
    </citation>
    <scope>NUCLEOTIDE SEQUENCE [LARGE SCALE GENOMIC DNA]</scope>
    <source>
        <strain evidence="2">SBW25</strain>
        <plasmid evidence="2">pQBR57</plasmid>
    </source>
</reference>
<reference evidence="2" key="2">
    <citation type="submission" date="2015-06" db="EMBL/GenBank/DDBJ databases">
        <title>Environmentally co-occuring mercury resistance plasmids are genetically and phenotypically diverse and confer variable context-dependent fitness effects.</title>
        <authorList>
            <person name="Hall J.P.J."/>
            <person name="Harrison E."/>
            <person name="Lilley A.K."/>
            <person name="Paterson S."/>
            <person name="Spiers A.J."/>
            <person name="Brockhurst M.A."/>
        </authorList>
    </citation>
    <scope>NUCLEOTIDE SEQUENCE [LARGE SCALE GENOMIC DNA]</scope>
    <source>
        <strain evidence="2">SBW25</strain>
        <plasmid evidence="2">pQBR57</plasmid>
    </source>
</reference>